<protein>
    <submittedName>
        <fullName evidence="2">Uncharacterized protein</fullName>
    </submittedName>
</protein>
<organism evidence="2 3">
    <name type="scientific">Vespula pensylvanica</name>
    <name type="common">Western yellow jacket</name>
    <name type="synonym">Wasp</name>
    <dbReference type="NCBI Taxonomy" id="30213"/>
    <lineage>
        <taxon>Eukaryota</taxon>
        <taxon>Metazoa</taxon>
        <taxon>Ecdysozoa</taxon>
        <taxon>Arthropoda</taxon>
        <taxon>Hexapoda</taxon>
        <taxon>Insecta</taxon>
        <taxon>Pterygota</taxon>
        <taxon>Neoptera</taxon>
        <taxon>Endopterygota</taxon>
        <taxon>Hymenoptera</taxon>
        <taxon>Apocrita</taxon>
        <taxon>Aculeata</taxon>
        <taxon>Vespoidea</taxon>
        <taxon>Vespidae</taxon>
        <taxon>Vespinae</taxon>
        <taxon>Vespula</taxon>
    </lineage>
</organism>
<name>A0A834NZJ8_VESPE</name>
<dbReference type="EMBL" id="JACSDY010000008">
    <property type="protein sequence ID" value="KAF7422049.1"/>
    <property type="molecule type" value="Genomic_DNA"/>
</dbReference>
<gene>
    <name evidence="2" type="ORF">H0235_009885</name>
</gene>
<evidence type="ECO:0000313" key="2">
    <source>
        <dbReference type="EMBL" id="KAF7422049.1"/>
    </source>
</evidence>
<feature type="compositionally biased region" description="Basic residues" evidence="1">
    <location>
        <begin position="42"/>
        <end position="52"/>
    </location>
</feature>
<keyword evidence="3" id="KW-1185">Reference proteome</keyword>
<reference evidence="2" key="1">
    <citation type="journal article" date="2020" name="G3 (Bethesda)">
        <title>High-Quality Assemblies for Three Invasive Social Wasps from the &lt;i&gt;Vespula&lt;/i&gt; Genus.</title>
        <authorList>
            <person name="Harrop T.W.R."/>
            <person name="Guhlin J."/>
            <person name="McLaughlin G.M."/>
            <person name="Permina E."/>
            <person name="Stockwell P."/>
            <person name="Gilligan J."/>
            <person name="Le Lec M.F."/>
            <person name="Gruber M.A.M."/>
            <person name="Quinn O."/>
            <person name="Lovegrove M."/>
            <person name="Duncan E.J."/>
            <person name="Remnant E.J."/>
            <person name="Van Eeckhoven J."/>
            <person name="Graham B."/>
            <person name="Knapp R.A."/>
            <person name="Langford K.W."/>
            <person name="Kronenberg Z."/>
            <person name="Press M.O."/>
            <person name="Eacker S.M."/>
            <person name="Wilson-Rankin E.E."/>
            <person name="Purcell J."/>
            <person name="Lester P.J."/>
            <person name="Dearden P.K."/>
        </authorList>
    </citation>
    <scope>NUCLEOTIDE SEQUENCE</scope>
    <source>
        <strain evidence="2">Volc-1</strain>
    </source>
</reference>
<comment type="caution">
    <text evidence="2">The sequence shown here is derived from an EMBL/GenBank/DDBJ whole genome shotgun (WGS) entry which is preliminary data.</text>
</comment>
<proteinExistence type="predicted"/>
<feature type="region of interest" description="Disordered" evidence="1">
    <location>
        <begin position="33"/>
        <end position="55"/>
    </location>
</feature>
<accession>A0A834NZJ8</accession>
<dbReference type="Proteomes" id="UP000600918">
    <property type="component" value="Unassembled WGS sequence"/>
</dbReference>
<evidence type="ECO:0000256" key="1">
    <source>
        <dbReference type="SAM" id="MobiDB-lite"/>
    </source>
</evidence>
<dbReference type="AlphaFoldDB" id="A0A834NZJ8"/>
<evidence type="ECO:0000313" key="3">
    <source>
        <dbReference type="Proteomes" id="UP000600918"/>
    </source>
</evidence>
<sequence length="101" mass="11627">MSGMDSVKNIHWHGTPSRRFVEPVASYTIDHTKWNERDRGKGDRRKRRRKRSCTSVDLKTGSARVRAPWIGIAGNLLRESFLEILEKLGLSQALRVSWVLP</sequence>